<feature type="region of interest" description="Disordered" evidence="1">
    <location>
        <begin position="22"/>
        <end position="46"/>
    </location>
</feature>
<keyword evidence="2" id="KW-0732">Signal</keyword>
<dbReference type="KEGG" id="uli:ETAA1_52330"/>
<feature type="compositionally biased region" description="Basic and acidic residues" evidence="1">
    <location>
        <begin position="27"/>
        <end position="37"/>
    </location>
</feature>
<dbReference type="InterPro" id="IPR010879">
    <property type="entry name" value="DUF1508"/>
</dbReference>
<evidence type="ECO:0000259" key="3">
    <source>
        <dbReference type="Pfam" id="PF07411"/>
    </source>
</evidence>
<dbReference type="AlphaFoldDB" id="A0A517Y0G0"/>
<dbReference type="InterPro" id="IPR036913">
    <property type="entry name" value="YegP-like_sf"/>
</dbReference>
<sequence length="103" mass="10485" precursor="true">MTKLLSGLCAAALVVGLAGTGGVTTAQDKKDTKKDTKTAPAKGGTIEINESKDGKFRFTVRDAEGKYLGGSATGYATKEDAAKAVDALKAALGSAKIEYGKSK</sequence>
<organism evidence="4 5">
    <name type="scientific">Urbifossiella limnaea</name>
    <dbReference type="NCBI Taxonomy" id="2528023"/>
    <lineage>
        <taxon>Bacteria</taxon>
        <taxon>Pseudomonadati</taxon>
        <taxon>Planctomycetota</taxon>
        <taxon>Planctomycetia</taxon>
        <taxon>Gemmatales</taxon>
        <taxon>Gemmataceae</taxon>
        <taxon>Urbifossiella</taxon>
    </lineage>
</organism>
<dbReference type="EMBL" id="CP036273">
    <property type="protein sequence ID" value="QDU23241.1"/>
    <property type="molecule type" value="Genomic_DNA"/>
</dbReference>
<dbReference type="Proteomes" id="UP000319576">
    <property type="component" value="Chromosome"/>
</dbReference>
<dbReference type="Pfam" id="PF07411">
    <property type="entry name" value="DUF1508"/>
    <property type="match status" value="1"/>
</dbReference>
<proteinExistence type="predicted"/>
<feature type="domain" description="DUF1508" evidence="3">
    <location>
        <begin position="52"/>
        <end position="97"/>
    </location>
</feature>
<evidence type="ECO:0000256" key="2">
    <source>
        <dbReference type="SAM" id="SignalP"/>
    </source>
</evidence>
<accession>A0A517Y0G0</accession>
<dbReference type="RefSeq" id="WP_202920403.1">
    <property type="nucleotide sequence ID" value="NZ_CP036273.1"/>
</dbReference>
<evidence type="ECO:0000313" key="4">
    <source>
        <dbReference type="EMBL" id="QDU23241.1"/>
    </source>
</evidence>
<reference evidence="4 5" key="1">
    <citation type="submission" date="2019-02" db="EMBL/GenBank/DDBJ databases">
        <title>Deep-cultivation of Planctomycetes and their phenomic and genomic characterization uncovers novel biology.</title>
        <authorList>
            <person name="Wiegand S."/>
            <person name="Jogler M."/>
            <person name="Boedeker C."/>
            <person name="Pinto D."/>
            <person name="Vollmers J."/>
            <person name="Rivas-Marin E."/>
            <person name="Kohn T."/>
            <person name="Peeters S.H."/>
            <person name="Heuer A."/>
            <person name="Rast P."/>
            <person name="Oberbeckmann S."/>
            <person name="Bunk B."/>
            <person name="Jeske O."/>
            <person name="Meyerdierks A."/>
            <person name="Storesund J.E."/>
            <person name="Kallscheuer N."/>
            <person name="Luecker S."/>
            <person name="Lage O.M."/>
            <person name="Pohl T."/>
            <person name="Merkel B.J."/>
            <person name="Hornburger P."/>
            <person name="Mueller R.-W."/>
            <person name="Bruemmer F."/>
            <person name="Labrenz M."/>
            <person name="Spormann A.M."/>
            <person name="Op den Camp H."/>
            <person name="Overmann J."/>
            <person name="Amann R."/>
            <person name="Jetten M.S.M."/>
            <person name="Mascher T."/>
            <person name="Medema M.H."/>
            <person name="Devos D.P."/>
            <person name="Kaster A.-K."/>
            <person name="Ovreas L."/>
            <person name="Rohde M."/>
            <person name="Galperin M.Y."/>
            <person name="Jogler C."/>
        </authorList>
    </citation>
    <scope>NUCLEOTIDE SEQUENCE [LARGE SCALE GENOMIC DNA]</scope>
    <source>
        <strain evidence="4 5">ETA_A1</strain>
    </source>
</reference>
<name>A0A517Y0G0_9BACT</name>
<evidence type="ECO:0000313" key="5">
    <source>
        <dbReference type="Proteomes" id="UP000319576"/>
    </source>
</evidence>
<dbReference type="SUPFAM" id="SSF160113">
    <property type="entry name" value="YegP-like"/>
    <property type="match status" value="1"/>
</dbReference>
<protein>
    <recommendedName>
        <fullName evidence="3">DUF1508 domain-containing protein</fullName>
    </recommendedName>
</protein>
<dbReference type="Gene3D" id="2.30.29.80">
    <property type="match status" value="1"/>
</dbReference>
<feature type="signal peptide" evidence="2">
    <location>
        <begin position="1"/>
        <end position="26"/>
    </location>
</feature>
<keyword evidence="5" id="KW-1185">Reference proteome</keyword>
<feature type="chain" id="PRO_5022057496" description="DUF1508 domain-containing protein" evidence="2">
    <location>
        <begin position="27"/>
        <end position="103"/>
    </location>
</feature>
<evidence type="ECO:0000256" key="1">
    <source>
        <dbReference type="SAM" id="MobiDB-lite"/>
    </source>
</evidence>
<gene>
    <name evidence="4" type="ORF">ETAA1_52330</name>
</gene>